<dbReference type="EMBL" id="VIEB01003332">
    <property type="protein sequence ID" value="TQD69521.1"/>
    <property type="molecule type" value="Genomic_DNA"/>
</dbReference>
<dbReference type="Proteomes" id="UP000315295">
    <property type="component" value="Unassembled WGS sequence"/>
</dbReference>
<feature type="region of interest" description="Disordered" evidence="1">
    <location>
        <begin position="161"/>
        <end position="184"/>
    </location>
</feature>
<sequence length="496" mass="56316">MDFANIQAQLANLTSQLSQIAGRTTMQSVPTFGVSYGQGYQTHQHPQFTVNEDAWGYQGYDQPSNNMFSNTYNSAWRDHSNYMWGEPQQVQHEGYWQPYEEIYSSHAQPPQPHIQYAQPNSGSSIDYNQILEKLISLAQGSQNQAKEAQQGEYWQPYEGFYTTPYAPPQPPPESSQTSSGTSLDNDTLLKLLTNLSQGQENQTKRMQNQAKKMDELEKQVGQNVEFMVQIQEQSEFSNANIVNSVEDFESTEAITLGSAMEVGAEPKASKQSQEEDEHLLFEEKEEDTPTARVEQPLPQPPRVPMSSNSGKVVPNSINSNPIPPNVLFPRRFFIPKEEESEKDIVEALPKVQSDIQILGTPKQVPDCVEIPEENCTPRRRIQEKVVAGEYQEFIKEDVFETKKSKDVEFFNTEQVPTITFNLAESNIPESFQEVVFVIEFLSDKASKLSSPISITFYTYMLLMIQAPTLELKPLADHFKYHLPFKDQFHAMGPRGA</sequence>
<feature type="compositionally biased region" description="Low complexity" evidence="1">
    <location>
        <begin position="174"/>
        <end position="184"/>
    </location>
</feature>
<accession>A0A540K5M4</accession>
<proteinExistence type="predicted"/>
<keyword evidence="3" id="KW-1185">Reference proteome</keyword>
<organism evidence="2 3">
    <name type="scientific">Malus baccata</name>
    <name type="common">Siberian crab apple</name>
    <name type="synonym">Pyrus baccata</name>
    <dbReference type="NCBI Taxonomy" id="106549"/>
    <lineage>
        <taxon>Eukaryota</taxon>
        <taxon>Viridiplantae</taxon>
        <taxon>Streptophyta</taxon>
        <taxon>Embryophyta</taxon>
        <taxon>Tracheophyta</taxon>
        <taxon>Spermatophyta</taxon>
        <taxon>Magnoliopsida</taxon>
        <taxon>eudicotyledons</taxon>
        <taxon>Gunneridae</taxon>
        <taxon>Pentapetalae</taxon>
        <taxon>rosids</taxon>
        <taxon>fabids</taxon>
        <taxon>Rosales</taxon>
        <taxon>Rosaceae</taxon>
        <taxon>Amygdaloideae</taxon>
        <taxon>Maleae</taxon>
        <taxon>Malus</taxon>
    </lineage>
</organism>
<gene>
    <name evidence="2" type="ORF">C1H46_044946</name>
</gene>
<protein>
    <submittedName>
        <fullName evidence="2">Uncharacterized protein</fullName>
    </submittedName>
</protein>
<name>A0A540K5M4_MALBA</name>
<reference evidence="2 3" key="1">
    <citation type="journal article" date="2019" name="G3 (Bethesda)">
        <title>Sequencing of a Wild Apple (Malus baccata) Genome Unravels the Differences Between Cultivated and Wild Apple Species Regarding Disease Resistance and Cold Tolerance.</title>
        <authorList>
            <person name="Chen X."/>
        </authorList>
    </citation>
    <scope>NUCLEOTIDE SEQUENCE [LARGE SCALE GENOMIC DNA]</scope>
    <source>
        <strain evidence="3">cv. Shandingzi</strain>
        <tissue evidence="2">Leaves</tissue>
    </source>
</reference>
<comment type="caution">
    <text evidence="2">The sequence shown here is derived from an EMBL/GenBank/DDBJ whole genome shotgun (WGS) entry which is preliminary data.</text>
</comment>
<evidence type="ECO:0000313" key="3">
    <source>
        <dbReference type="Proteomes" id="UP000315295"/>
    </source>
</evidence>
<evidence type="ECO:0000313" key="2">
    <source>
        <dbReference type="EMBL" id="TQD69521.1"/>
    </source>
</evidence>
<dbReference type="AlphaFoldDB" id="A0A540K5M4"/>
<evidence type="ECO:0000256" key="1">
    <source>
        <dbReference type="SAM" id="MobiDB-lite"/>
    </source>
</evidence>
<feature type="region of interest" description="Disordered" evidence="1">
    <location>
        <begin position="282"/>
        <end position="309"/>
    </location>
</feature>